<comment type="caution">
    <text evidence="2">The sequence shown here is derived from an EMBL/GenBank/DDBJ whole genome shotgun (WGS) entry which is preliminary data.</text>
</comment>
<organism evidence="2 3">
    <name type="scientific">Clostridium neuense</name>
    <dbReference type="NCBI Taxonomy" id="1728934"/>
    <lineage>
        <taxon>Bacteria</taxon>
        <taxon>Bacillati</taxon>
        <taxon>Bacillota</taxon>
        <taxon>Clostridia</taxon>
        <taxon>Eubacteriales</taxon>
        <taxon>Clostridiaceae</taxon>
        <taxon>Clostridium</taxon>
    </lineage>
</organism>
<proteinExistence type="predicted"/>
<dbReference type="Pfam" id="PF00882">
    <property type="entry name" value="Zn_dep_PLPC"/>
    <property type="match status" value="1"/>
</dbReference>
<evidence type="ECO:0000313" key="2">
    <source>
        <dbReference type="EMBL" id="MFL0252386.1"/>
    </source>
</evidence>
<protein>
    <submittedName>
        <fullName evidence="2">Zinc dependent phospholipase C family protein</fullName>
    </submittedName>
</protein>
<accession>A0ABW8TJH8</accession>
<dbReference type="InterPro" id="IPR029002">
    <property type="entry name" value="PLPC/GPLD1"/>
</dbReference>
<feature type="domain" description="Phospholipase C/D" evidence="1">
    <location>
        <begin position="5"/>
        <end position="151"/>
    </location>
</feature>
<sequence length="190" mass="22398">MITNTHILFSKILYESCLKDLNFKLRKYKFMYGNIKPDIFCNHFKDNHTIKDSINIVEDYSKELIRCKSDIDKFSIKLGVICHYVCDYFCIYHTEGYVNNSIFEHISYEKKLHAKVIEMVEKKKIKTGNSLAEKDIVKFVYKMQEKYLNEKQSLITDINYALETANAVAEGIIYYSILENGKINNFEHIS</sequence>
<evidence type="ECO:0000313" key="3">
    <source>
        <dbReference type="Proteomes" id="UP001623592"/>
    </source>
</evidence>
<reference evidence="2 3" key="1">
    <citation type="submission" date="2024-11" db="EMBL/GenBank/DDBJ databases">
        <authorList>
            <person name="Heng Y.C."/>
            <person name="Lim A.C.H."/>
            <person name="Lee J.K.Y."/>
            <person name="Kittelmann S."/>
        </authorList>
    </citation>
    <scope>NUCLEOTIDE SEQUENCE [LARGE SCALE GENOMIC DNA]</scope>
    <source>
        <strain evidence="2 3">WILCCON 0114</strain>
    </source>
</reference>
<dbReference type="Proteomes" id="UP001623592">
    <property type="component" value="Unassembled WGS sequence"/>
</dbReference>
<dbReference type="InterPro" id="IPR008947">
    <property type="entry name" value="PLipase_C/P1_nuclease_dom_sf"/>
</dbReference>
<evidence type="ECO:0000259" key="1">
    <source>
        <dbReference type="Pfam" id="PF00882"/>
    </source>
</evidence>
<keyword evidence="3" id="KW-1185">Reference proteome</keyword>
<dbReference type="RefSeq" id="WP_406789043.1">
    <property type="nucleotide sequence ID" value="NZ_JBJIAA010000017.1"/>
</dbReference>
<dbReference type="Gene3D" id="1.10.575.10">
    <property type="entry name" value="P1 Nuclease"/>
    <property type="match status" value="1"/>
</dbReference>
<name>A0ABW8TJH8_9CLOT</name>
<gene>
    <name evidence="2" type="ORF">ACJDT4_18410</name>
</gene>
<dbReference type="EMBL" id="JBJIAA010000017">
    <property type="protein sequence ID" value="MFL0252386.1"/>
    <property type="molecule type" value="Genomic_DNA"/>
</dbReference>
<dbReference type="SUPFAM" id="SSF48537">
    <property type="entry name" value="Phospholipase C/P1 nuclease"/>
    <property type="match status" value="1"/>
</dbReference>